<sequence length="95" mass="10452">MSRATLYRMFEPVGGVAAHLLDRRLTRLRRLLADGRGSALAPLVARVGLVSDSHASRVFLDRFGERPGRFATRNREISDAQCAAQAMVTWTGLLA</sequence>
<proteinExistence type="predicted"/>
<name>A0ABX2JJU1_9SPHN</name>
<gene>
    <name evidence="2" type="ORF">HRV97_17030</name>
</gene>
<dbReference type="Pfam" id="PF12833">
    <property type="entry name" value="HTH_18"/>
    <property type="match status" value="1"/>
</dbReference>
<dbReference type="InterPro" id="IPR018060">
    <property type="entry name" value="HTH_AraC"/>
</dbReference>
<accession>A0ABX2JJU1</accession>
<protein>
    <submittedName>
        <fullName evidence="2">Helix-turn-helix domain-containing protein</fullName>
    </submittedName>
</protein>
<feature type="domain" description="HTH araC/xylS-type" evidence="1">
    <location>
        <begin position="1"/>
        <end position="73"/>
    </location>
</feature>
<comment type="caution">
    <text evidence="2">The sequence shown here is derived from an EMBL/GenBank/DDBJ whole genome shotgun (WGS) entry which is preliminary data.</text>
</comment>
<evidence type="ECO:0000259" key="1">
    <source>
        <dbReference type="PROSITE" id="PS01124"/>
    </source>
</evidence>
<evidence type="ECO:0000313" key="2">
    <source>
        <dbReference type="EMBL" id="NTS66846.1"/>
    </source>
</evidence>
<dbReference type="Gene3D" id="1.10.10.60">
    <property type="entry name" value="Homeodomain-like"/>
    <property type="match status" value="1"/>
</dbReference>
<dbReference type="EMBL" id="JABULH010000020">
    <property type="protein sequence ID" value="NTS66846.1"/>
    <property type="molecule type" value="Genomic_DNA"/>
</dbReference>
<evidence type="ECO:0000313" key="3">
    <source>
        <dbReference type="Proteomes" id="UP000621447"/>
    </source>
</evidence>
<reference evidence="2 3" key="1">
    <citation type="submission" date="2020-06" db="EMBL/GenBank/DDBJ databases">
        <title>Sphingomonas hominis sp. nov., a member of the Sphingomonas, isolated from the hair of a 22-year-old girl.</title>
        <authorList>
            <person name="Zhang D.-F."/>
            <person name="Cui X.-W."/>
        </authorList>
    </citation>
    <scope>NUCLEOTIDE SEQUENCE [LARGE SCALE GENOMIC DNA]</scope>
    <source>
        <strain evidence="2 3">HHU CXW</strain>
    </source>
</reference>
<keyword evidence="3" id="KW-1185">Reference proteome</keyword>
<dbReference type="Proteomes" id="UP000621447">
    <property type="component" value="Unassembled WGS sequence"/>
</dbReference>
<dbReference type="PROSITE" id="PS01124">
    <property type="entry name" value="HTH_ARAC_FAMILY_2"/>
    <property type="match status" value="1"/>
</dbReference>
<organism evidence="2 3">
    <name type="scientific">Sphingomonas hominis</name>
    <dbReference type="NCBI Taxonomy" id="2741495"/>
    <lineage>
        <taxon>Bacteria</taxon>
        <taxon>Pseudomonadati</taxon>
        <taxon>Pseudomonadota</taxon>
        <taxon>Alphaproteobacteria</taxon>
        <taxon>Sphingomonadales</taxon>
        <taxon>Sphingomonadaceae</taxon>
        <taxon>Sphingomonas</taxon>
    </lineage>
</organism>